<feature type="signal peptide" evidence="14">
    <location>
        <begin position="1"/>
        <end position="15"/>
    </location>
</feature>
<dbReference type="SFLD" id="SFLDS00052">
    <property type="entry name" value="Ferric_Reductase_Domain"/>
    <property type="match status" value="1"/>
</dbReference>
<comment type="catalytic activity">
    <reaction evidence="12">
        <text>2 a Fe(II)-siderophore + NADP(+) + H(+) = 2 a Fe(III)-siderophore + NADPH</text>
        <dbReference type="Rhea" id="RHEA:28795"/>
        <dbReference type="Rhea" id="RHEA-COMP:11342"/>
        <dbReference type="Rhea" id="RHEA-COMP:11344"/>
        <dbReference type="ChEBI" id="CHEBI:15378"/>
        <dbReference type="ChEBI" id="CHEBI:29033"/>
        <dbReference type="ChEBI" id="CHEBI:29034"/>
        <dbReference type="ChEBI" id="CHEBI:57783"/>
        <dbReference type="ChEBI" id="CHEBI:58349"/>
        <dbReference type="EC" id="1.16.1.9"/>
    </reaction>
</comment>
<dbReference type="EC" id="1.16.1.9" evidence="3"/>
<sequence>MRWALLAVLASTASAAGPAGAPTGPTEADFENVHFSRIICWTWVACVGSLVIYQIIVHSVRYVRTITCLNNDTQRFFARSRPTHALLKRDFIDAPLLHMRHHREFKLSAALNVGTLPSRIQTLYLAGYLAMNVAFCVVSIDWSGVEKSVASELRNRTGVLAVMNMLPLFLLAGRNNPLIKWCGISFDTFNLLHRWIGRVVVLEALAHTLAWMVSKVHQVGWSGVAAAMTHSQLIMTGTIGTVAFLGLLFQSPSVLRHAFYETFLHIHIALAGLAVGAVWIHLKTLPQQRILMGVIALWAMERSLRLARIIIRNVGRGGTKVDVEVLPGDALRVTVRMARPWKFHPGQHAYLYLPTLGWWTSHPFSLAWSEEEQEGLTSEKGLVVHNQDILEVKKSSMSMIIRRRTGFTDKLYQKADLSSSGKFTTSALVEGPYGHQSLSSYGTVILFAAGVGITHQVPHLRHLVAGFDNGTVAARRVTLIWMIQSREHLEWTSSWMNSILCMPRRREVLKILIFVTRPRSPTEIESPSGNVKMFAGRPNVRALVEGELEHGVGAAVVSVCGTGSLADDVRRAVRGSQGRWNVDLCEESFSW</sequence>
<comment type="subcellular location">
    <subcellularLocation>
        <location evidence="1">Cell membrane</location>
        <topology evidence="1">Multi-pass membrane protein</topology>
    </subcellularLocation>
</comment>
<dbReference type="InterPro" id="IPR039261">
    <property type="entry name" value="FNR_nucleotide-bd"/>
</dbReference>
<keyword evidence="7" id="KW-0249">Electron transport</keyword>
<dbReference type="GO" id="GO:0015677">
    <property type="term" value="P:copper ion import"/>
    <property type="evidence" value="ECO:0007669"/>
    <property type="project" value="TreeGrafter"/>
</dbReference>
<dbReference type="CDD" id="cd06186">
    <property type="entry name" value="NOX_Duox_like_FAD_NADP"/>
    <property type="match status" value="1"/>
</dbReference>
<dbReference type="eggNOG" id="KOG0039">
    <property type="taxonomic scope" value="Eukaryota"/>
</dbReference>
<dbReference type="SUPFAM" id="SSF63380">
    <property type="entry name" value="Riboflavin synthase domain-like"/>
    <property type="match status" value="1"/>
</dbReference>
<dbReference type="GO" id="GO:0006826">
    <property type="term" value="P:iron ion transport"/>
    <property type="evidence" value="ECO:0007669"/>
    <property type="project" value="TreeGrafter"/>
</dbReference>
<feature type="transmembrane region" description="Helical" evidence="13">
    <location>
        <begin position="123"/>
        <end position="145"/>
    </location>
</feature>
<evidence type="ECO:0000256" key="9">
    <source>
        <dbReference type="ARBA" id="ARBA00023002"/>
    </source>
</evidence>
<keyword evidence="10" id="KW-0406">Ion transport</keyword>
<keyword evidence="6 13" id="KW-0812">Transmembrane</keyword>
<dbReference type="EMBL" id="JH767563">
    <property type="protein sequence ID" value="EON63448.1"/>
    <property type="molecule type" value="Genomic_DNA"/>
</dbReference>
<protein>
    <recommendedName>
        <fullName evidence="3">ferric-chelate reductase (NADPH)</fullName>
        <ecNumber evidence="3">1.16.1.9</ecNumber>
    </recommendedName>
</protein>
<dbReference type="HOGENOM" id="CLU_010365_3_1_1"/>
<keyword evidence="11 13" id="KW-0472">Membrane</keyword>
<evidence type="ECO:0000256" key="8">
    <source>
        <dbReference type="ARBA" id="ARBA00022989"/>
    </source>
</evidence>
<keyword evidence="4" id="KW-0813">Transport</keyword>
<evidence type="ECO:0000256" key="12">
    <source>
        <dbReference type="ARBA" id="ARBA00048483"/>
    </source>
</evidence>
<feature type="domain" description="FAD-binding FR-type" evidence="15">
    <location>
        <begin position="313"/>
        <end position="439"/>
    </location>
</feature>
<evidence type="ECO:0000256" key="2">
    <source>
        <dbReference type="ARBA" id="ARBA00006278"/>
    </source>
</evidence>
<keyword evidence="5" id="KW-1003">Cell membrane</keyword>
<dbReference type="GeneID" id="19899987"/>
<dbReference type="InterPro" id="IPR013112">
    <property type="entry name" value="FAD-bd_8"/>
</dbReference>
<dbReference type="PANTHER" id="PTHR32361">
    <property type="entry name" value="FERRIC/CUPRIC REDUCTASE TRANSMEMBRANE COMPONENT"/>
    <property type="match status" value="1"/>
</dbReference>
<evidence type="ECO:0000256" key="11">
    <source>
        <dbReference type="ARBA" id="ARBA00023136"/>
    </source>
</evidence>
<name>R7YNK5_CONA1</name>
<evidence type="ECO:0000256" key="3">
    <source>
        <dbReference type="ARBA" id="ARBA00012668"/>
    </source>
</evidence>
<dbReference type="Proteomes" id="UP000016924">
    <property type="component" value="Unassembled WGS sequence"/>
</dbReference>
<dbReference type="Pfam" id="PF08022">
    <property type="entry name" value="FAD_binding_8"/>
    <property type="match status" value="1"/>
</dbReference>
<accession>R7YNK5</accession>
<keyword evidence="17" id="KW-1185">Reference proteome</keyword>
<gene>
    <name evidence="16" type="ORF">W97_02676</name>
</gene>
<dbReference type="PROSITE" id="PS51384">
    <property type="entry name" value="FAD_FR"/>
    <property type="match status" value="1"/>
</dbReference>
<evidence type="ECO:0000313" key="16">
    <source>
        <dbReference type="EMBL" id="EON63448.1"/>
    </source>
</evidence>
<dbReference type="AlphaFoldDB" id="R7YNK5"/>
<dbReference type="OMA" id="GKNGWVF"/>
<dbReference type="SFLD" id="SFLDG01168">
    <property type="entry name" value="Ferric_reductase_subgroup_(FRE"/>
    <property type="match status" value="1"/>
</dbReference>
<dbReference type="STRING" id="1168221.R7YNK5"/>
<dbReference type="Gene3D" id="3.40.50.80">
    <property type="entry name" value="Nucleotide-binding domain of ferredoxin-NADP reductase (FNR) module"/>
    <property type="match status" value="1"/>
</dbReference>
<evidence type="ECO:0000256" key="13">
    <source>
        <dbReference type="SAM" id="Phobius"/>
    </source>
</evidence>
<evidence type="ECO:0000256" key="10">
    <source>
        <dbReference type="ARBA" id="ARBA00023065"/>
    </source>
</evidence>
<feature type="transmembrane region" description="Helical" evidence="13">
    <location>
        <begin position="34"/>
        <end position="56"/>
    </location>
</feature>
<keyword evidence="8 13" id="KW-1133">Transmembrane helix</keyword>
<organism evidence="16 17">
    <name type="scientific">Coniosporium apollinis (strain CBS 100218)</name>
    <name type="common">Rock-inhabiting black yeast</name>
    <dbReference type="NCBI Taxonomy" id="1168221"/>
    <lineage>
        <taxon>Eukaryota</taxon>
        <taxon>Fungi</taxon>
        <taxon>Dikarya</taxon>
        <taxon>Ascomycota</taxon>
        <taxon>Pezizomycotina</taxon>
        <taxon>Dothideomycetes</taxon>
        <taxon>Dothideomycetes incertae sedis</taxon>
        <taxon>Coniosporium</taxon>
    </lineage>
</organism>
<dbReference type="SUPFAM" id="SSF52343">
    <property type="entry name" value="Ferredoxin reductase-like, C-terminal NADP-linked domain"/>
    <property type="match status" value="1"/>
</dbReference>
<proteinExistence type="inferred from homology"/>
<dbReference type="PANTHER" id="PTHR32361:SF24">
    <property type="entry name" value="REDUCTASE, PUTATIVE (AFU_ORTHOLOGUE AFUA_3G10820)-RELATED"/>
    <property type="match status" value="1"/>
</dbReference>
<dbReference type="InterPro" id="IPR017927">
    <property type="entry name" value="FAD-bd_FR_type"/>
</dbReference>
<dbReference type="GO" id="GO:0005886">
    <property type="term" value="C:plasma membrane"/>
    <property type="evidence" value="ECO:0007669"/>
    <property type="project" value="UniProtKB-SubCell"/>
</dbReference>
<evidence type="ECO:0000256" key="14">
    <source>
        <dbReference type="SAM" id="SignalP"/>
    </source>
</evidence>
<dbReference type="InterPro" id="IPR051410">
    <property type="entry name" value="Ferric/Cupric_Reductase"/>
</dbReference>
<evidence type="ECO:0000259" key="15">
    <source>
        <dbReference type="PROSITE" id="PS51384"/>
    </source>
</evidence>
<feature type="transmembrane region" description="Helical" evidence="13">
    <location>
        <begin position="233"/>
        <end position="250"/>
    </location>
</feature>
<feature type="chain" id="PRO_5012045401" description="ferric-chelate reductase (NADPH)" evidence="14">
    <location>
        <begin position="16"/>
        <end position="591"/>
    </location>
</feature>
<keyword evidence="14" id="KW-0732">Signal</keyword>
<dbReference type="InterPro" id="IPR017938">
    <property type="entry name" value="Riboflavin_synthase-like_b-brl"/>
</dbReference>
<dbReference type="InterPro" id="IPR013130">
    <property type="entry name" value="Fe3_Rdtase_TM_dom"/>
</dbReference>
<evidence type="ECO:0000256" key="5">
    <source>
        <dbReference type="ARBA" id="ARBA00022475"/>
    </source>
</evidence>
<feature type="transmembrane region" description="Helical" evidence="13">
    <location>
        <begin position="157"/>
        <end position="174"/>
    </location>
</feature>
<dbReference type="GO" id="GO:0052851">
    <property type="term" value="F:ferric-chelate reductase (NADPH) activity"/>
    <property type="evidence" value="ECO:0007669"/>
    <property type="project" value="UniProtKB-EC"/>
</dbReference>
<dbReference type="GO" id="GO:0006879">
    <property type="term" value="P:intracellular iron ion homeostasis"/>
    <property type="evidence" value="ECO:0007669"/>
    <property type="project" value="TreeGrafter"/>
</dbReference>
<evidence type="ECO:0000256" key="4">
    <source>
        <dbReference type="ARBA" id="ARBA00022448"/>
    </source>
</evidence>
<evidence type="ECO:0000256" key="6">
    <source>
        <dbReference type="ARBA" id="ARBA00022692"/>
    </source>
</evidence>
<reference evidence="17" key="1">
    <citation type="submission" date="2012-06" db="EMBL/GenBank/DDBJ databases">
        <title>The genome sequence of Coniosporium apollinis CBS 100218.</title>
        <authorList>
            <consortium name="The Broad Institute Genome Sequencing Platform"/>
            <person name="Cuomo C."/>
            <person name="Gorbushina A."/>
            <person name="Noack S."/>
            <person name="Walker B."/>
            <person name="Young S.K."/>
            <person name="Zeng Q."/>
            <person name="Gargeya S."/>
            <person name="Fitzgerald M."/>
            <person name="Haas B."/>
            <person name="Abouelleil A."/>
            <person name="Alvarado L."/>
            <person name="Arachchi H.M."/>
            <person name="Berlin A.M."/>
            <person name="Chapman S.B."/>
            <person name="Goldberg J."/>
            <person name="Griggs A."/>
            <person name="Gujja S."/>
            <person name="Hansen M."/>
            <person name="Howarth C."/>
            <person name="Imamovic A."/>
            <person name="Larimer J."/>
            <person name="McCowan C."/>
            <person name="Montmayeur A."/>
            <person name="Murphy C."/>
            <person name="Neiman D."/>
            <person name="Pearson M."/>
            <person name="Priest M."/>
            <person name="Roberts A."/>
            <person name="Saif S."/>
            <person name="Shea T."/>
            <person name="Sisk P."/>
            <person name="Sykes S."/>
            <person name="Wortman J."/>
            <person name="Nusbaum C."/>
            <person name="Birren B."/>
        </authorList>
    </citation>
    <scope>NUCLEOTIDE SEQUENCE [LARGE SCALE GENOMIC DNA]</scope>
    <source>
        <strain evidence="17">CBS 100218</strain>
    </source>
</reference>
<dbReference type="Pfam" id="PF08030">
    <property type="entry name" value="NAD_binding_6"/>
    <property type="match status" value="1"/>
</dbReference>
<dbReference type="OrthoDB" id="4494341at2759"/>
<feature type="transmembrane region" description="Helical" evidence="13">
    <location>
        <begin position="195"/>
        <end position="213"/>
    </location>
</feature>
<evidence type="ECO:0000313" key="17">
    <source>
        <dbReference type="Proteomes" id="UP000016924"/>
    </source>
</evidence>
<feature type="transmembrane region" description="Helical" evidence="13">
    <location>
        <begin position="262"/>
        <end position="282"/>
    </location>
</feature>
<comment type="similarity">
    <text evidence="2">Belongs to the ferric reductase (FRE) family.</text>
</comment>
<dbReference type="InterPro" id="IPR013121">
    <property type="entry name" value="Fe_red_NAD-bd_6"/>
</dbReference>
<evidence type="ECO:0000256" key="1">
    <source>
        <dbReference type="ARBA" id="ARBA00004651"/>
    </source>
</evidence>
<evidence type="ECO:0000256" key="7">
    <source>
        <dbReference type="ARBA" id="ARBA00022982"/>
    </source>
</evidence>
<dbReference type="Pfam" id="PF01794">
    <property type="entry name" value="Ferric_reduct"/>
    <property type="match status" value="1"/>
</dbReference>
<keyword evidence="9" id="KW-0560">Oxidoreductase</keyword>
<dbReference type="RefSeq" id="XP_007778765.1">
    <property type="nucleotide sequence ID" value="XM_007780575.1"/>
</dbReference>